<dbReference type="PROSITE" id="PS51677">
    <property type="entry name" value="NODB"/>
    <property type="match status" value="1"/>
</dbReference>
<organism evidence="4 5">
    <name type="scientific">Deinococcus metalli</name>
    <dbReference type="NCBI Taxonomy" id="1141878"/>
    <lineage>
        <taxon>Bacteria</taxon>
        <taxon>Thermotogati</taxon>
        <taxon>Deinococcota</taxon>
        <taxon>Deinococci</taxon>
        <taxon>Deinococcales</taxon>
        <taxon>Deinococcaceae</taxon>
        <taxon>Deinococcus</taxon>
    </lineage>
</organism>
<dbReference type="PANTHER" id="PTHR10587:SF133">
    <property type="entry name" value="CHITIN DEACETYLASE 1-RELATED"/>
    <property type="match status" value="1"/>
</dbReference>
<accession>A0ABQ3JS54</accession>
<dbReference type="SUPFAM" id="SSF88713">
    <property type="entry name" value="Glycoside hydrolase/deacetylase"/>
    <property type="match status" value="1"/>
</dbReference>
<sequence>MTARMPSEGKAPVYLTWRWQLGSLVQVYLAFTDGSHGGGMRRSALLIPVLLSTLAGAQSVTPALVPRISPPGQVQPVAPGTRTSMALPTLTLRPALPGVHRVDVLGNGFIRVAHALVLPRTALSPAQLQTLAVTAALRTYRADPGLAEVDVSIYRAQTYQGFGGPLPLLTLSVPASRRAVLQTEVMAGTYDRIWVQGSAPPEQEITPLQELERVPVFIGTQADLLRQRLEQALGLAGGGVRPGGLLFKGTPARRQVALTFDDAPHPLYFPLVLDTLRRAGAHATFFVIGRNAEAYPYFVQDMVRGGHEVANHTYHHVRLPKLSDAQITAELQRTTDLLTHLSGQPVRYFRPPGGEYSARVLRIARNLGLTTVFWTDDPGDFQNPGVETVEARFARTLRPGGIILLHDNAPDGLAALPDLLKVATEKGYTVDTAGTLTR</sequence>
<comment type="caution">
    <text evidence="4">The sequence shown here is derived from an EMBL/GenBank/DDBJ whole genome shotgun (WGS) entry which is preliminary data.</text>
</comment>
<keyword evidence="1" id="KW-0479">Metal-binding</keyword>
<protein>
    <submittedName>
        <fullName evidence="4">Polysaccharide deacetylase familiy protein</fullName>
    </submittedName>
</protein>
<dbReference type="Gene3D" id="3.20.20.370">
    <property type="entry name" value="Glycoside hydrolase/deacetylase"/>
    <property type="match status" value="1"/>
</dbReference>
<evidence type="ECO:0000259" key="3">
    <source>
        <dbReference type="PROSITE" id="PS51677"/>
    </source>
</evidence>
<dbReference type="InterPro" id="IPR011330">
    <property type="entry name" value="Glyco_hydro/deAcase_b/a-brl"/>
</dbReference>
<keyword evidence="5" id="KW-1185">Reference proteome</keyword>
<evidence type="ECO:0000313" key="5">
    <source>
        <dbReference type="Proteomes" id="UP000619376"/>
    </source>
</evidence>
<evidence type="ECO:0000256" key="1">
    <source>
        <dbReference type="ARBA" id="ARBA00022723"/>
    </source>
</evidence>
<dbReference type="PANTHER" id="PTHR10587">
    <property type="entry name" value="GLYCOSYL TRANSFERASE-RELATED"/>
    <property type="match status" value="1"/>
</dbReference>
<evidence type="ECO:0000313" key="4">
    <source>
        <dbReference type="EMBL" id="GHF57837.1"/>
    </source>
</evidence>
<keyword evidence="2" id="KW-0378">Hydrolase</keyword>
<dbReference type="RefSeq" id="WP_260323163.1">
    <property type="nucleotide sequence ID" value="NZ_JACHFK010000013.1"/>
</dbReference>
<dbReference type="InterPro" id="IPR050248">
    <property type="entry name" value="Polysacc_deacetylase_ArnD"/>
</dbReference>
<dbReference type="Pfam" id="PF01522">
    <property type="entry name" value="Polysacc_deac_1"/>
    <property type="match status" value="1"/>
</dbReference>
<name>A0ABQ3JS54_9DEIO</name>
<evidence type="ECO:0000256" key="2">
    <source>
        <dbReference type="ARBA" id="ARBA00022801"/>
    </source>
</evidence>
<dbReference type="Proteomes" id="UP000619376">
    <property type="component" value="Unassembled WGS sequence"/>
</dbReference>
<gene>
    <name evidence="4" type="ORF">GCM10017781_37550</name>
</gene>
<proteinExistence type="predicted"/>
<reference evidence="5" key="1">
    <citation type="journal article" date="2019" name="Int. J. Syst. Evol. Microbiol.">
        <title>The Global Catalogue of Microorganisms (GCM) 10K type strain sequencing project: providing services to taxonomists for standard genome sequencing and annotation.</title>
        <authorList>
            <consortium name="The Broad Institute Genomics Platform"/>
            <consortium name="The Broad Institute Genome Sequencing Center for Infectious Disease"/>
            <person name="Wu L."/>
            <person name="Ma J."/>
        </authorList>
    </citation>
    <scope>NUCLEOTIDE SEQUENCE [LARGE SCALE GENOMIC DNA]</scope>
    <source>
        <strain evidence="5">CGMCC 1.18437</strain>
    </source>
</reference>
<dbReference type="EMBL" id="BNAJ01000012">
    <property type="protein sequence ID" value="GHF57837.1"/>
    <property type="molecule type" value="Genomic_DNA"/>
</dbReference>
<dbReference type="CDD" id="cd10917">
    <property type="entry name" value="CE4_NodB_like_6s_7s"/>
    <property type="match status" value="1"/>
</dbReference>
<dbReference type="InterPro" id="IPR002509">
    <property type="entry name" value="NODB_dom"/>
</dbReference>
<feature type="domain" description="NodB homology" evidence="3">
    <location>
        <begin position="254"/>
        <end position="431"/>
    </location>
</feature>